<name>A0AAD3S5N8_NEPGR</name>
<reference evidence="1" key="1">
    <citation type="submission" date="2023-05" db="EMBL/GenBank/DDBJ databases">
        <title>Nepenthes gracilis genome sequencing.</title>
        <authorList>
            <person name="Fukushima K."/>
        </authorList>
    </citation>
    <scope>NUCLEOTIDE SEQUENCE</scope>
    <source>
        <strain evidence="1">SING2019-196</strain>
    </source>
</reference>
<evidence type="ECO:0000313" key="2">
    <source>
        <dbReference type="Proteomes" id="UP001279734"/>
    </source>
</evidence>
<protein>
    <submittedName>
        <fullName evidence="1">Uncharacterized protein</fullName>
    </submittedName>
</protein>
<organism evidence="1 2">
    <name type="scientific">Nepenthes gracilis</name>
    <name type="common">Slender pitcher plant</name>
    <dbReference type="NCBI Taxonomy" id="150966"/>
    <lineage>
        <taxon>Eukaryota</taxon>
        <taxon>Viridiplantae</taxon>
        <taxon>Streptophyta</taxon>
        <taxon>Embryophyta</taxon>
        <taxon>Tracheophyta</taxon>
        <taxon>Spermatophyta</taxon>
        <taxon>Magnoliopsida</taxon>
        <taxon>eudicotyledons</taxon>
        <taxon>Gunneridae</taxon>
        <taxon>Pentapetalae</taxon>
        <taxon>Caryophyllales</taxon>
        <taxon>Nepenthaceae</taxon>
        <taxon>Nepenthes</taxon>
    </lineage>
</organism>
<sequence>MAIGMGYYPAGLGEDWLGFLAWLWWRFARAQPRFKQSETATCDCRFSVNCNWTAKLQCRLLNVPCDWWLPEHWEELLKVLFPCCIAAVSMFFASYNGRRDNAWLGSLRHIFLLMPWRVLLHVCYGLDVPLLHGLVPAATLLLLLHLSGWGILPDTAFGDSMPCPVGQRRQGFAVRCG</sequence>
<gene>
    <name evidence="1" type="ORF">Nepgr_006589</name>
</gene>
<evidence type="ECO:0000313" key="1">
    <source>
        <dbReference type="EMBL" id="GMH04749.1"/>
    </source>
</evidence>
<dbReference type="AlphaFoldDB" id="A0AAD3S5N8"/>
<comment type="caution">
    <text evidence="1">The sequence shown here is derived from an EMBL/GenBank/DDBJ whole genome shotgun (WGS) entry which is preliminary data.</text>
</comment>
<keyword evidence="2" id="KW-1185">Reference proteome</keyword>
<dbReference type="EMBL" id="BSYO01000005">
    <property type="protein sequence ID" value="GMH04749.1"/>
    <property type="molecule type" value="Genomic_DNA"/>
</dbReference>
<dbReference type="Proteomes" id="UP001279734">
    <property type="component" value="Unassembled WGS sequence"/>
</dbReference>
<accession>A0AAD3S5N8</accession>
<proteinExistence type="predicted"/>